<organism evidence="1">
    <name type="scientific">marine sediment metagenome</name>
    <dbReference type="NCBI Taxonomy" id="412755"/>
    <lineage>
        <taxon>unclassified sequences</taxon>
        <taxon>metagenomes</taxon>
        <taxon>ecological metagenomes</taxon>
    </lineage>
</organism>
<gene>
    <name evidence="1" type="ORF">LCGC14_2227910</name>
</gene>
<name>A0A0F9D921_9ZZZZ</name>
<accession>A0A0F9D921</accession>
<dbReference type="AlphaFoldDB" id="A0A0F9D921"/>
<comment type="caution">
    <text evidence="1">The sequence shown here is derived from an EMBL/GenBank/DDBJ whole genome shotgun (WGS) entry which is preliminary data.</text>
</comment>
<proteinExistence type="predicted"/>
<dbReference type="EMBL" id="LAZR01029910">
    <property type="protein sequence ID" value="KKL58188.1"/>
    <property type="molecule type" value="Genomic_DNA"/>
</dbReference>
<protein>
    <submittedName>
        <fullName evidence="1">Uncharacterized protein</fullName>
    </submittedName>
</protein>
<reference evidence="1" key="1">
    <citation type="journal article" date="2015" name="Nature">
        <title>Complex archaea that bridge the gap between prokaryotes and eukaryotes.</title>
        <authorList>
            <person name="Spang A."/>
            <person name="Saw J.H."/>
            <person name="Jorgensen S.L."/>
            <person name="Zaremba-Niedzwiedzka K."/>
            <person name="Martijn J."/>
            <person name="Lind A.E."/>
            <person name="van Eijk R."/>
            <person name="Schleper C."/>
            <person name="Guy L."/>
            <person name="Ettema T.J."/>
        </authorList>
    </citation>
    <scope>NUCLEOTIDE SEQUENCE</scope>
</reference>
<sequence>MDLRVSPEVVTALESRPVAVVRTWTGKTLGVFPSNKDGMLNDGWQAHPNMRGVSGSHPIDQRWLCHHVSLVILKDVETWLRGVSVSFSSLEDMKGSSGLRGIIAYAERLGINCANFSFGEEQRSNAPV</sequence>
<evidence type="ECO:0000313" key="1">
    <source>
        <dbReference type="EMBL" id="KKL58188.1"/>
    </source>
</evidence>